<dbReference type="AlphaFoldDB" id="A0AAV2JWY6"/>
<dbReference type="InterPro" id="IPR011162">
    <property type="entry name" value="MHC_I/II-like_Ag-recog"/>
</dbReference>
<accession>A0AAV2JWY6</accession>
<gene>
    <name evidence="7" type="ORF">KC01_LOCUS12047</name>
</gene>
<dbReference type="Gene3D" id="3.30.500.10">
    <property type="entry name" value="MHC class I-like antigen recognition-like"/>
    <property type="match status" value="1"/>
</dbReference>
<dbReference type="SUPFAM" id="SSF54452">
    <property type="entry name" value="MHC antigen-recognition domain"/>
    <property type="match status" value="1"/>
</dbReference>
<keyword evidence="1" id="KW-0325">Glycoprotein</keyword>
<feature type="region of interest" description="Disordered" evidence="3">
    <location>
        <begin position="344"/>
        <end position="377"/>
    </location>
</feature>
<dbReference type="GO" id="GO:0006955">
    <property type="term" value="P:immune response"/>
    <property type="evidence" value="ECO:0007669"/>
    <property type="project" value="TreeGrafter"/>
</dbReference>
<protein>
    <recommendedName>
        <fullName evidence="6">Ig-like domain-containing protein</fullName>
    </recommendedName>
</protein>
<dbReference type="InterPro" id="IPR003597">
    <property type="entry name" value="Ig_C1-set"/>
</dbReference>
<feature type="chain" id="PRO_5043506063" description="Ig-like domain-containing protein" evidence="5">
    <location>
        <begin position="27"/>
        <end position="377"/>
    </location>
</feature>
<evidence type="ECO:0000256" key="1">
    <source>
        <dbReference type="ARBA" id="ARBA00023180"/>
    </source>
</evidence>
<evidence type="ECO:0000256" key="5">
    <source>
        <dbReference type="SAM" id="SignalP"/>
    </source>
</evidence>
<keyword evidence="4" id="KW-0472">Membrane</keyword>
<evidence type="ECO:0000313" key="7">
    <source>
        <dbReference type="EMBL" id="CAL1581283.1"/>
    </source>
</evidence>
<dbReference type="PANTHER" id="PTHR16675">
    <property type="entry name" value="MHC CLASS I-RELATED"/>
    <property type="match status" value="1"/>
</dbReference>
<dbReference type="PROSITE" id="PS50835">
    <property type="entry name" value="IG_LIKE"/>
    <property type="match status" value="1"/>
</dbReference>
<feature type="signal peptide" evidence="5">
    <location>
        <begin position="1"/>
        <end position="26"/>
    </location>
</feature>
<dbReference type="PANTHER" id="PTHR16675:SF237">
    <property type="entry name" value="MHC CLASS I ANTIGEN TRANSCRIPT VARIANT 1-RELATED"/>
    <property type="match status" value="1"/>
</dbReference>
<keyword evidence="5" id="KW-0732">Signal</keyword>
<reference evidence="7 8" key="1">
    <citation type="submission" date="2024-04" db="EMBL/GenBank/DDBJ databases">
        <authorList>
            <person name="Waldvogel A.-M."/>
            <person name="Schoenle A."/>
        </authorList>
    </citation>
    <scope>NUCLEOTIDE SEQUENCE [LARGE SCALE GENOMIC DNA]</scope>
</reference>
<proteinExistence type="inferred from homology"/>
<dbReference type="FunFam" id="3.30.500.10:FF:000001">
    <property type="entry name" value="H-2 class I histocompatibility antigen, alpha chain"/>
    <property type="match status" value="1"/>
</dbReference>
<dbReference type="Pfam" id="PF07654">
    <property type="entry name" value="C1-set"/>
    <property type="match status" value="1"/>
</dbReference>
<dbReference type="SUPFAM" id="SSF48726">
    <property type="entry name" value="Immunoglobulin"/>
    <property type="match status" value="1"/>
</dbReference>
<dbReference type="Pfam" id="PF00129">
    <property type="entry name" value="MHC_I"/>
    <property type="match status" value="1"/>
</dbReference>
<dbReference type="InterPro" id="IPR013783">
    <property type="entry name" value="Ig-like_fold"/>
</dbReference>
<evidence type="ECO:0000259" key="6">
    <source>
        <dbReference type="PROSITE" id="PS50835"/>
    </source>
</evidence>
<organism evidence="7 8">
    <name type="scientific">Knipowitschia caucasica</name>
    <name type="common">Caucasian dwarf goby</name>
    <name type="synonym">Pomatoschistus caucasicus</name>
    <dbReference type="NCBI Taxonomy" id="637954"/>
    <lineage>
        <taxon>Eukaryota</taxon>
        <taxon>Metazoa</taxon>
        <taxon>Chordata</taxon>
        <taxon>Craniata</taxon>
        <taxon>Vertebrata</taxon>
        <taxon>Euteleostomi</taxon>
        <taxon>Actinopterygii</taxon>
        <taxon>Neopterygii</taxon>
        <taxon>Teleostei</taxon>
        <taxon>Neoteleostei</taxon>
        <taxon>Acanthomorphata</taxon>
        <taxon>Gobiaria</taxon>
        <taxon>Gobiiformes</taxon>
        <taxon>Gobioidei</taxon>
        <taxon>Gobiidae</taxon>
        <taxon>Gobiinae</taxon>
        <taxon>Knipowitschia</taxon>
    </lineage>
</organism>
<evidence type="ECO:0000256" key="2">
    <source>
        <dbReference type="RuleBase" id="RU004439"/>
    </source>
</evidence>
<name>A0AAV2JWY6_KNICA</name>
<feature type="domain" description="Ig-like" evidence="6">
    <location>
        <begin position="163"/>
        <end position="284"/>
    </location>
</feature>
<dbReference type="EMBL" id="OZ035837">
    <property type="protein sequence ID" value="CAL1581283.1"/>
    <property type="molecule type" value="Genomic_DNA"/>
</dbReference>
<dbReference type="InterPro" id="IPR011161">
    <property type="entry name" value="MHC_I-like_Ag-recog"/>
</dbReference>
<dbReference type="InterPro" id="IPR001039">
    <property type="entry name" value="MHC_I_a_a1/a2"/>
</dbReference>
<dbReference type="Proteomes" id="UP001497482">
    <property type="component" value="Chromosome 15"/>
</dbReference>
<evidence type="ECO:0000256" key="3">
    <source>
        <dbReference type="SAM" id="MobiDB-lite"/>
    </source>
</evidence>
<dbReference type="Gene3D" id="2.60.40.10">
    <property type="entry name" value="Immunoglobulins"/>
    <property type="match status" value="1"/>
</dbReference>
<keyword evidence="4" id="KW-0812">Transmembrane</keyword>
<comment type="similarity">
    <text evidence="2">Belongs to the MHC class I family.</text>
</comment>
<dbReference type="SMART" id="SM00407">
    <property type="entry name" value="IGc1"/>
    <property type="match status" value="1"/>
</dbReference>
<sequence length="377" mass="42966">MSLRNVFLLVSVCGLGLTLLIKDAESMVHSLIYFETSSTDVTNFPEFVSVGYVNGLQITHYDSNTKREVPKQKWMEKITEDDPQYWDRNTELHLNSEMVDKVNTETVKQRLNQTEGSHMVQRMSGCEWNNETNEINGYYQFGFDGEDFIAFDLKTETFVAPRPEAVATKHKWERIGVNVEKKHYITQECVDYLKRHVRNGQSVLMRKELPLVSFLQKSPLAPVTCHATGFYPDKALLFWTVDGDELHDGVEFWEILPNNDDTFQMSTDIDLSSVPPEDWGRYQCVFRLLGKPDMYFRLDPDKIRTNAKKHTGLIAAAVSVFVLALFAAVVGFALYRWRKAKQITPPPSEAGVQRELVPSSGSTEAEEAEQPLAPGPQ</sequence>
<feature type="transmembrane region" description="Helical" evidence="4">
    <location>
        <begin position="313"/>
        <end position="335"/>
    </location>
</feature>
<dbReference type="GO" id="GO:0009897">
    <property type="term" value="C:external side of plasma membrane"/>
    <property type="evidence" value="ECO:0007669"/>
    <property type="project" value="TreeGrafter"/>
</dbReference>
<evidence type="ECO:0000256" key="4">
    <source>
        <dbReference type="SAM" id="Phobius"/>
    </source>
</evidence>
<dbReference type="InterPro" id="IPR037055">
    <property type="entry name" value="MHC_I-like_Ag-recog_sf"/>
</dbReference>
<dbReference type="GO" id="GO:0005615">
    <property type="term" value="C:extracellular space"/>
    <property type="evidence" value="ECO:0007669"/>
    <property type="project" value="TreeGrafter"/>
</dbReference>
<dbReference type="InterPro" id="IPR050208">
    <property type="entry name" value="MHC_class-I_related"/>
</dbReference>
<keyword evidence="4" id="KW-1133">Transmembrane helix</keyword>
<keyword evidence="8" id="KW-1185">Reference proteome</keyword>
<dbReference type="PRINTS" id="PR01638">
    <property type="entry name" value="MHCCLASSI"/>
</dbReference>
<dbReference type="InterPro" id="IPR036179">
    <property type="entry name" value="Ig-like_dom_sf"/>
</dbReference>
<evidence type="ECO:0000313" key="8">
    <source>
        <dbReference type="Proteomes" id="UP001497482"/>
    </source>
</evidence>
<dbReference type="InterPro" id="IPR007110">
    <property type="entry name" value="Ig-like_dom"/>
</dbReference>